<gene>
    <name evidence="1" type="ORF">RFN57_03990</name>
</gene>
<accession>A0ABU6LPL9</accession>
<proteinExistence type="predicted"/>
<evidence type="ECO:0000313" key="1">
    <source>
        <dbReference type="EMBL" id="MEC7051452.1"/>
    </source>
</evidence>
<reference evidence="1 2" key="1">
    <citation type="submission" date="2024-01" db="EMBL/GenBank/DDBJ databases">
        <title>Genome analysis.</title>
        <authorList>
            <person name="Zhang K."/>
        </authorList>
    </citation>
    <scope>NUCLEOTIDE SEQUENCE [LARGE SCALE GENOMIC DNA]</scope>
    <source>
        <strain evidence="1 2">CGMCC 4.1753</strain>
    </source>
</reference>
<dbReference type="EMBL" id="JAYXNZ010000002">
    <property type="protein sequence ID" value="MEC7051452.1"/>
    <property type="molecule type" value="Genomic_DNA"/>
</dbReference>
<comment type="caution">
    <text evidence="1">The sequence shown here is derived from an EMBL/GenBank/DDBJ whole genome shotgun (WGS) entry which is preliminary data.</text>
</comment>
<name>A0ABU6LPL9_9ACTN</name>
<keyword evidence="2" id="KW-1185">Reference proteome</keyword>
<sequence length="182" mass="20139">MNDGRVREPGHQLAGQPLQGLLGLQGADHGQRQLAQPRDFREVVLGLFTHRLAVRVAVRALPLTLALRGDIVKDDHRTGAVPHLRRQRGRGPPHRQRAAIGTQQHGAIPADSLTQCDLPQYRPLFGHTGRVAGARVEDRVSVDADQRARLIAEEPLRPRVAGDHQPAFVHGVHACARRFEER</sequence>
<dbReference type="Proteomes" id="UP001353952">
    <property type="component" value="Unassembled WGS sequence"/>
</dbReference>
<evidence type="ECO:0000313" key="2">
    <source>
        <dbReference type="Proteomes" id="UP001353952"/>
    </source>
</evidence>
<organism evidence="1 2">
    <name type="scientific">Streptomyces violaceochromogenes</name>
    <dbReference type="NCBI Taxonomy" id="67377"/>
    <lineage>
        <taxon>Bacteria</taxon>
        <taxon>Bacillati</taxon>
        <taxon>Actinomycetota</taxon>
        <taxon>Actinomycetes</taxon>
        <taxon>Kitasatosporales</taxon>
        <taxon>Streptomycetaceae</taxon>
        <taxon>Streptomyces</taxon>
    </lineage>
</organism>
<protein>
    <submittedName>
        <fullName evidence="1">Uncharacterized protein</fullName>
    </submittedName>
</protein>